<evidence type="ECO:0000313" key="10">
    <source>
        <dbReference type="EMBL" id="SDR97360.1"/>
    </source>
</evidence>
<evidence type="ECO:0000256" key="8">
    <source>
        <dbReference type="SAM" id="MobiDB-lite"/>
    </source>
</evidence>
<name>A0A1H1NEZ5_9ACTN</name>
<keyword evidence="7" id="KW-0472">Membrane</keyword>
<proteinExistence type="inferred from homology"/>
<dbReference type="PROSITE" id="PS00761">
    <property type="entry name" value="SPASE_I_3"/>
    <property type="match status" value="1"/>
</dbReference>
<keyword evidence="11" id="KW-1185">Reference proteome</keyword>
<protein>
    <recommendedName>
        <fullName evidence="4 7">Signal peptidase I</fullName>
        <ecNumber evidence="4 7">3.4.21.89</ecNumber>
    </recommendedName>
</protein>
<gene>
    <name evidence="10" type="ORF">SAMN04489812_0490</name>
</gene>
<comment type="similarity">
    <text evidence="3 7">Belongs to the peptidase S26 family.</text>
</comment>
<dbReference type="InterPro" id="IPR036286">
    <property type="entry name" value="LexA/Signal_pep-like_sf"/>
</dbReference>
<keyword evidence="7" id="KW-0645">Protease</keyword>
<feature type="active site" evidence="6">
    <location>
        <position position="126"/>
    </location>
</feature>
<dbReference type="EMBL" id="LT629772">
    <property type="protein sequence ID" value="SDR97360.1"/>
    <property type="molecule type" value="Genomic_DNA"/>
</dbReference>
<dbReference type="PANTHER" id="PTHR43390">
    <property type="entry name" value="SIGNAL PEPTIDASE I"/>
    <property type="match status" value="1"/>
</dbReference>
<dbReference type="RefSeq" id="WP_231920148.1">
    <property type="nucleotide sequence ID" value="NZ_LT629772.1"/>
</dbReference>
<dbReference type="AlphaFoldDB" id="A0A1H1NEZ5"/>
<dbReference type="EC" id="3.4.21.89" evidence="4 7"/>
<feature type="region of interest" description="Disordered" evidence="8">
    <location>
        <begin position="245"/>
        <end position="264"/>
    </location>
</feature>
<dbReference type="GO" id="GO:0004252">
    <property type="term" value="F:serine-type endopeptidase activity"/>
    <property type="evidence" value="ECO:0007669"/>
    <property type="project" value="InterPro"/>
</dbReference>
<dbReference type="CDD" id="cd06530">
    <property type="entry name" value="S26_SPase_I"/>
    <property type="match status" value="1"/>
</dbReference>
<dbReference type="Pfam" id="PF10502">
    <property type="entry name" value="Peptidase_S26"/>
    <property type="match status" value="1"/>
</dbReference>
<organism evidence="10 11">
    <name type="scientific">Microlunatus soli</name>
    <dbReference type="NCBI Taxonomy" id="630515"/>
    <lineage>
        <taxon>Bacteria</taxon>
        <taxon>Bacillati</taxon>
        <taxon>Actinomycetota</taxon>
        <taxon>Actinomycetes</taxon>
        <taxon>Propionibacteriales</taxon>
        <taxon>Propionibacteriaceae</taxon>
        <taxon>Microlunatus</taxon>
    </lineage>
</organism>
<keyword evidence="7" id="KW-1133">Transmembrane helix</keyword>
<comment type="subcellular location">
    <subcellularLocation>
        <location evidence="2">Cell membrane</location>
        <topology evidence="2">Single-pass type II membrane protein</topology>
    </subcellularLocation>
    <subcellularLocation>
        <location evidence="7">Membrane</location>
        <topology evidence="7">Single-pass type II membrane protein</topology>
    </subcellularLocation>
</comment>
<evidence type="ECO:0000313" key="11">
    <source>
        <dbReference type="Proteomes" id="UP000199103"/>
    </source>
</evidence>
<feature type="transmembrane region" description="Helical" evidence="7">
    <location>
        <begin position="32"/>
        <end position="55"/>
    </location>
</feature>
<evidence type="ECO:0000256" key="4">
    <source>
        <dbReference type="ARBA" id="ARBA00013208"/>
    </source>
</evidence>
<accession>A0A1H1NEZ5</accession>
<feature type="active site" evidence="6">
    <location>
        <position position="60"/>
    </location>
</feature>
<evidence type="ECO:0000256" key="2">
    <source>
        <dbReference type="ARBA" id="ARBA00004401"/>
    </source>
</evidence>
<evidence type="ECO:0000259" key="9">
    <source>
        <dbReference type="Pfam" id="PF10502"/>
    </source>
</evidence>
<dbReference type="STRING" id="630515.SAMN04489812_0490"/>
<dbReference type="GO" id="GO:0009003">
    <property type="term" value="F:signal peptidase activity"/>
    <property type="evidence" value="ECO:0007669"/>
    <property type="project" value="UniProtKB-EC"/>
</dbReference>
<feature type="domain" description="Peptidase S26" evidence="9">
    <location>
        <begin position="30"/>
        <end position="226"/>
    </location>
</feature>
<comment type="catalytic activity">
    <reaction evidence="1 7">
        <text>Cleavage of hydrophobic, N-terminal signal or leader sequences from secreted and periplasmic proteins.</text>
        <dbReference type="EC" id="3.4.21.89"/>
    </reaction>
</comment>
<dbReference type="Proteomes" id="UP000199103">
    <property type="component" value="Chromosome I"/>
</dbReference>
<evidence type="ECO:0000256" key="6">
    <source>
        <dbReference type="PIRSR" id="PIRSR600223-1"/>
    </source>
</evidence>
<evidence type="ECO:0000256" key="3">
    <source>
        <dbReference type="ARBA" id="ARBA00009370"/>
    </source>
</evidence>
<dbReference type="GO" id="GO:0006465">
    <property type="term" value="P:signal peptide processing"/>
    <property type="evidence" value="ECO:0007669"/>
    <property type="project" value="InterPro"/>
</dbReference>
<dbReference type="SUPFAM" id="SSF51306">
    <property type="entry name" value="LexA/Signal peptidase"/>
    <property type="match status" value="1"/>
</dbReference>
<sequence>MVGRRPLNAAKVGSEDNPRTIGDKIWSLIKELVIVVVGALIIAALIRAFVGQMFLVPSGSMEHTLNVGDRIAVQKITDFKRGDVVVFKDPNHWLGDEPQTEERGPIGKGLEWIGVLPNTSSEYLVKRAIGLPGDHVVCCDTDGRITVNGQALDESSYLYKSGGSQSKPSDFPFDVVVPRDRIWVMGDHRDNSADSRCHLDDQSADGEYMSAFVPTDDVVGPVFAIVAPFSRAELLKRPATFEPVPDAKGPPAAEPVVKTPNVRC</sequence>
<dbReference type="GO" id="GO:0005886">
    <property type="term" value="C:plasma membrane"/>
    <property type="evidence" value="ECO:0007669"/>
    <property type="project" value="UniProtKB-SubCell"/>
</dbReference>
<dbReference type="InterPro" id="IPR019758">
    <property type="entry name" value="Pept_S26A_signal_pept_1_CS"/>
</dbReference>
<dbReference type="PANTHER" id="PTHR43390:SF1">
    <property type="entry name" value="CHLOROPLAST PROCESSING PEPTIDASE"/>
    <property type="match status" value="1"/>
</dbReference>
<dbReference type="Gene3D" id="2.10.109.10">
    <property type="entry name" value="Umud Fragment, subunit A"/>
    <property type="match status" value="1"/>
</dbReference>
<keyword evidence="5 7" id="KW-0378">Hydrolase</keyword>
<keyword evidence="7" id="KW-0812">Transmembrane</keyword>
<dbReference type="PRINTS" id="PR00727">
    <property type="entry name" value="LEADERPTASE"/>
</dbReference>
<evidence type="ECO:0000256" key="1">
    <source>
        <dbReference type="ARBA" id="ARBA00000677"/>
    </source>
</evidence>
<dbReference type="InterPro" id="IPR019533">
    <property type="entry name" value="Peptidase_S26"/>
</dbReference>
<dbReference type="NCBIfam" id="TIGR02227">
    <property type="entry name" value="sigpep_I_bact"/>
    <property type="match status" value="1"/>
</dbReference>
<evidence type="ECO:0000256" key="5">
    <source>
        <dbReference type="ARBA" id="ARBA00022801"/>
    </source>
</evidence>
<evidence type="ECO:0000256" key="7">
    <source>
        <dbReference type="RuleBase" id="RU362042"/>
    </source>
</evidence>
<reference evidence="10 11" key="1">
    <citation type="submission" date="2016-10" db="EMBL/GenBank/DDBJ databases">
        <authorList>
            <person name="de Groot N.N."/>
        </authorList>
    </citation>
    <scope>NUCLEOTIDE SEQUENCE [LARGE SCALE GENOMIC DNA]</scope>
    <source>
        <strain evidence="10 11">DSM 21800</strain>
    </source>
</reference>
<dbReference type="InterPro" id="IPR000223">
    <property type="entry name" value="Pept_S26A_signal_pept_1"/>
</dbReference>